<feature type="transmembrane region" description="Helical" evidence="1">
    <location>
        <begin position="108"/>
        <end position="130"/>
    </location>
</feature>
<evidence type="ECO:0000313" key="3">
    <source>
        <dbReference type="Proteomes" id="UP001597362"/>
    </source>
</evidence>
<gene>
    <name evidence="2" type="ORF">ACFSJH_07960</name>
</gene>
<comment type="caution">
    <text evidence="2">The sequence shown here is derived from an EMBL/GenBank/DDBJ whole genome shotgun (WGS) entry which is preliminary data.</text>
</comment>
<accession>A0ABW4YJ55</accession>
<reference evidence="3" key="1">
    <citation type="journal article" date="2019" name="Int. J. Syst. Evol. Microbiol.">
        <title>The Global Catalogue of Microorganisms (GCM) 10K type strain sequencing project: providing services to taxonomists for standard genome sequencing and annotation.</title>
        <authorList>
            <consortium name="The Broad Institute Genomics Platform"/>
            <consortium name="The Broad Institute Genome Sequencing Center for Infectious Disease"/>
            <person name="Wu L."/>
            <person name="Ma J."/>
        </authorList>
    </citation>
    <scope>NUCLEOTIDE SEQUENCE [LARGE SCALE GENOMIC DNA]</scope>
    <source>
        <strain evidence="3">GH52</strain>
    </source>
</reference>
<feature type="transmembrane region" description="Helical" evidence="1">
    <location>
        <begin position="224"/>
        <end position="245"/>
    </location>
</feature>
<organism evidence="2 3">
    <name type="scientific">Paenibacillus yanchengensis</name>
    <dbReference type="NCBI Taxonomy" id="2035833"/>
    <lineage>
        <taxon>Bacteria</taxon>
        <taxon>Bacillati</taxon>
        <taxon>Bacillota</taxon>
        <taxon>Bacilli</taxon>
        <taxon>Bacillales</taxon>
        <taxon>Paenibacillaceae</taxon>
        <taxon>Paenibacillus</taxon>
    </lineage>
</organism>
<keyword evidence="1" id="KW-1133">Transmembrane helix</keyword>
<keyword evidence="3" id="KW-1185">Reference proteome</keyword>
<dbReference type="Proteomes" id="UP001597362">
    <property type="component" value="Unassembled WGS sequence"/>
</dbReference>
<dbReference type="RefSeq" id="WP_377771045.1">
    <property type="nucleotide sequence ID" value="NZ_JBHUHO010000024.1"/>
</dbReference>
<name>A0ABW4YJ55_9BACL</name>
<evidence type="ECO:0000313" key="2">
    <source>
        <dbReference type="EMBL" id="MFD2115661.1"/>
    </source>
</evidence>
<proteinExistence type="predicted"/>
<sequence length="251" mass="27600">MNVNTLQKKIRIRDVVSAELTKIISHPVAIAALALTIIINLAFAIIDAIGVSFYVNSNQPPATISSFGVVMFFPIYVFLILPVIAASSEYKEGQFRMTLTATPNRQRLIIGKLIAMVMAVLSAIVVALIPPRLIIGMTDGLSFGFLIVDLGRWIAVYLLMSIIAFGLAGFLRSMITPLAILIMIPIFVATGVLLHWPEILRFLPDQASMSLLGTPAYEVTELPVAMALLTLICWALLWTLAYWITVIRRDS</sequence>
<evidence type="ECO:0008006" key="4">
    <source>
        <dbReference type="Google" id="ProtNLM"/>
    </source>
</evidence>
<keyword evidence="1" id="KW-0812">Transmembrane</keyword>
<dbReference type="EMBL" id="JBHUHO010000024">
    <property type="protein sequence ID" value="MFD2115661.1"/>
    <property type="molecule type" value="Genomic_DNA"/>
</dbReference>
<keyword evidence="1" id="KW-0472">Membrane</keyword>
<feature type="transmembrane region" description="Helical" evidence="1">
    <location>
        <begin position="178"/>
        <end position="196"/>
    </location>
</feature>
<protein>
    <recommendedName>
        <fullName evidence="4">ABC transporter permease</fullName>
    </recommendedName>
</protein>
<feature type="transmembrane region" description="Helical" evidence="1">
    <location>
        <begin position="28"/>
        <end position="55"/>
    </location>
</feature>
<evidence type="ECO:0000256" key="1">
    <source>
        <dbReference type="SAM" id="Phobius"/>
    </source>
</evidence>
<feature type="transmembrane region" description="Helical" evidence="1">
    <location>
        <begin position="67"/>
        <end position="87"/>
    </location>
</feature>
<feature type="transmembrane region" description="Helical" evidence="1">
    <location>
        <begin position="150"/>
        <end position="171"/>
    </location>
</feature>